<dbReference type="GO" id="GO:0006826">
    <property type="term" value="P:iron ion transport"/>
    <property type="evidence" value="ECO:0007669"/>
    <property type="project" value="UniProtKB-KW"/>
</dbReference>
<keyword evidence="13" id="KW-1185">Reference proteome</keyword>
<evidence type="ECO:0000256" key="1">
    <source>
        <dbReference type="ARBA" id="ARBA00004571"/>
    </source>
</evidence>
<evidence type="ECO:0000256" key="2">
    <source>
        <dbReference type="ARBA" id="ARBA00022448"/>
    </source>
</evidence>
<gene>
    <name evidence="12" type="ORF">SAMN05660461_2001</name>
</gene>
<reference evidence="12 13" key="1">
    <citation type="submission" date="2017-02" db="EMBL/GenBank/DDBJ databases">
        <authorList>
            <person name="Peterson S.W."/>
        </authorList>
    </citation>
    <scope>NUCLEOTIDE SEQUENCE [LARGE SCALE GENOMIC DNA]</scope>
    <source>
        <strain evidence="12 13">DSM 18108</strain>
    </source>
</reference>
<dbReference type="Gene3D" id="2.170.130.10">
    <property type="entry name" value="TonB-dependent receptor, plug domain"/>
    <property type="match status" value="1"/>
</dbReference>
<evidence type="ECO:0000256" key="7">
    <source>
        <dbReference type="ARBA" id="ARBA00023237"/>
    </source>
</evidence>
<keyword evidence="4 8" id="KW-0812">Transmembrane</keyword>
<organism evidence="12 13">
    <name type="scientific">Chitinophaga ginsengisegetis</name>
    <dbReference type="NCBI Taxonomy" id="393003"/>
    <lineage>
        <taxon>Bacteria</taxon>
        <taxon>Pseudomonadati</taxon>
        <taxon>Bacteroidota</taxon>
        <taxon>Chitinophagia</taxon>
        <taxon>Chitinophagales</taxon>
        <taxon>Chitinophagaceae</taxon>
        <taxon>Chitinophaga</taxon>
    </lineage>
</organism>
<dbReference type="Gene3D" id="2.40.170.20">
    <property type="entry name" value="TonB-dependent receptor, beta-barrel domain"/>
    <property type="match status" value="1"/>
</dbReference>
<accession>A0A1T5NK89</accession>
<evidence type="ECO:0000259" key="10">
    <source>
        <dbReference type="Pfam" id="PF00593"/>
    </source>
</evidence>
<dbReference type="Pfam" id="PF00593">
    <property type="entry name" value="TonB_dep_Rec_b-barrel"/>
    <property type="match status" value="1"/>
</dbReference>
<keyword evidence="5 9" id="KW-0798">TonB box</keyword>
<evidence type="ECO:0000256" key="9">
    <source>
        <dbReference type="RuleBase" id="RU003357"/>
    </source>
</evidence>
<evidence type="ECO:0000313" key="12">
    <source>
        <dbReference type="EMBL" id="SKD00921.1"/>
    </source>
</evidence>
<dbReference type="GO" id="GO:0009279">
    <property type="term" value="C:cell outer membrane"/>
    <property type="evidence" value="ECO:0007669"/>
    <property type="project" value="UniProtKB-SubCell"/>
</dbReference>
<keyword evidence="7 8" id="KW-0998">Cell outer membrane</keyword>
<name>A0A1T5NK89_9BACT</name>
<dbReference type="EMBL" id="FUZZ01000001">
    <property type="protein sequence ID" value="SKD00921.1"/>
    <property type="molecule type" value="Genomic_DNA"/>
</dbReference>
<evidence type="ECO:0000256" key="8">
    <source>
        <dbReference type="PROSITE-ProRule" id="PRU01360"/>
    </source>
</evidence>
<comment type="similarity">
    <text evidence="8 9">Belongs to the TonB-dependent receptor family.</text>
</comment>
<dbReference type="InterPro" id="IPR012910">
    <property type="entry name" value="Plug_dom"/>
</dbReference>
<dbReference type="InterPro" id="IPR023997">
    <property type="entry name" value="TonB-dep_OMP_SusC/RagA_CS"/>
</dbReference>
<dbReference type="InterPro" id="IPR036942">
    <property type="entry name" value="Beta-barrel_TonB_sf"/>
</dbReference>
<feature type="domain" description="TonB-dependent receptor-like beta-barrel" evidence="10">
    <location>
        <begin position="546"/>
        <end position="937"/>
    </location>
</feature>
<dbReference type="Proteomes" id="UP000190166">
    <property type="component" value="Unassembled WGS sequence"/>
</dbReference>
<evidence type="ECO:0000313" key="13">
    <source>
        <dbReference type="Proteomes" id="UP000190166"/>
    </source>
</evidence>
<keyword evidence="6 8" id="KW-0472">Membrane</keyword>
<dbReference type="InterPro" id="IPR023996">
    <property type="entry name" value="TonB-dep_OMP_SusC/RagA"/>
</dbReference>
<dbReference type="Gene3D" id="2.60.40.1120">
    <property type="entry name" value="Carboxypeptidase-like, regulatory domain"/>
    <property type="match status" value="1"/>
</dbReference>
<dbReference type="InterPro" id="IPR039426">
    <property type="entry name" value="TonB-dep_rcpt-like"/>
</dbReference>
<evidence type="ECO:0000256" key="3">
    <source>
        <dbReference type="ARBA" id="ARBA00022452"/>
    </source>
</evidence>
<keyword evidence="3 8" id="KW-1134">Transmembrane beta strand</keyword>
<dbReference type="STRING" id="393003.SAMN05660461_2001"/>
<dbReference type="SUPFAM" id="SSF56935">
    <property type="entry name" value="Porins"/>
    <property type="match status" value="1"/>
</dbReference>
<dbReference type="NCBIfam" id="TIGR04056">
    <property type="entry name" value="OMP_RagA_SusC"/>
    <property type="match status" value="1"/>
</dbReference>
<keyword evidence="2 8" id="KW-0813">Transport</keyword>
<dbReference type="SUPFAM" id="SSF49464">
    <property type="entry name" value="Carboxypeptidase regulatory domain-like"/>
    <property type="match status" value="1"/>
</dbReference>
<dbReference type="Pfam" id="PF07715">
    <property type="entry name" value="Plug"/>
    <property type="match status" value="1"/>
</dbReference>
<evidence type="ECO:0000256" key="5">
    <source>
        <dbReference type="ARBA" id="ARBA00023077"/>
    </source>
</evidence>
<evidence type="ECO:0000259" key="11">
    <source>
        <dbReference type="Pfam" id="PF07715"/>
    </source>
</evidence>
<dbReference type="InterPro" id="IPR008969">
    <property type="entry name" value="CarboxyPept-like_regulatory"/>
</dbReference>
<dbReference type="Pfam" id="PF13715">
    <property type="entry name" value="CarbopepD_reg_2"/>
    <property type="match status" value="1"/>
</dbReference>
<evidence type="ECO:0000256" key="6">
    <source>
        <dbReference type="ARBA" id="ARBA00023136"/>
    </source>
</evidence>
<dbReference type="InterPro" id="IPR000531">
    <property type="entry name" value="Beta-barrel_TonB"/>
</dbReference>
<dbReference type="PROSITE" id="PS52016">
    <property type="entry name" value="TONB_DEPENDENT_REC_3"/>
    <property type="match status" value="1"/>
</dbReference>
<comment type="subcellular location">
    <subcellularLocation>
        <location evidence="1 8">Cell outer membrane</location>
        <topology evidence="1 8">Multi-pass membrane protein</topology>
    </subcellularLocation>
</comment>
<dbReference type="InterPro" id="IPR037066">
    <property type="entry name" value="Plug_dom_sf"/>
</dbReference>
<sequence length="1172" mass="129347">MRTRSSGPRCLYQTLRVMRITFILMLVATLHVSAKIAAQGNVSMSVKDKDLSTVLALAEKQTGYVFFFDEKLLSIAKPVTITVKDLPLLKFLDLLFQEQPLKYSLRNTTITLSIKAPVTPRTDPSLQENNAANTPVIIKGIIAGSDGKMLPGVSVKLKPSTIGTTTNEDGIFVLPNVPPGTYTLEISSIGYSTISRKLIVTDKPLELAFTLQQEAIEQKEVVISTGYMAKKPGELTGSIQKISGDEIRRGITSSDPASLLKGRAAGLYISEQNAADPTSSGGQIFVRGQSSVAGVGVDQVNEFVVPALNYGPLIVLDGVIMPNQNLKELVTPQEIQDIIVLKDAAATAIYGSRAAAGVLVVTTKRGSNAKPRINAEVKYGINQPNRGRMKFLNGAELYDLQKRFYTEDYKQNNASLSPMFPTLDNYLDYRLPTLEQVNNSYDWTKYAFVTSNTTEVNLSASGGNDRTKYYMGGSYYNEQATGILNSLIRKTFRLNLESRLTDRLTATVSINGIMNDGRQDQGYTVDGIQTLIPWANPYAADGSVTQALNFKMGGTQKIIDNPLFNRQYNFSKLQSQLFFGSAKLDYKITDWLSISSTNSGNLNYTKNTRYTDVRTYNGGSSYFAPQGFLGTTTGNLMSYLTSNQLTFNKKTGDHVFRALAGMEFGQTTVEDMLVNVNHVRAGYPVISLAREIGGSADLSIFGIPTTKAGNIEGGKDVKAIYSLFGEAGYTYEGKYSLSASVRRDASSSFGRDNRYGTFYSGGGAWVASEEKFLQNVKWISYLKLRANYGTSGSQLGDNFLTRTLYDPRYTYSGAGAATISVLGNPDIRWEVTKSWSAGVDMEFFKRLTATVDVYKRRSQDLLQKVLLPALSGFPTQWQNAATVENKGIELVMNSQNLNRKNFSWSTSFNISFNRNQIVSVANDSLRQGYYPQNSYYLFKGDDINALKAVKYAGVDPQSGKPRFEKQIFDAKGNRIGVEYVNTIAEVDAASDSRQFQTIGSFQPRFYGGLTNTFTYKNFSLSVLITFALKYTIIDNYAASSQVAHVDRFNQLAYTKSQIPWTTPGQTNATEPELYYQATTDYFGSSKYMRDASNASLRNIRLSYDLPQSLTNRLKLSNFTAYVSADNLYTIYNKYIVASGPEGPSVGQAQDFGNAGGPLSIPRRYVFGLQVTF</sequence>
<protein>
    <submittedName>
        <fullName evidence="12">TonB-linked outer membrane protein, SusC/RagA family</fullName>
    </submittedName>
</protein>
<dbReference type="NCBIfam" id="TIGR04057">
    <property type="entry name" value="SusC_RagA_signa"/>
    <property type="match status" value="1"/>
</dbReference>
<evidence type="ECO:0000256" key="4">
    <source>
        <dbReference type="ARBA" id="ARBA00022692"/>
    </source>
</evidence>
<proteinExistence type="inferred from homology"/>
<dbReference type="AlphaFoldDB" id="A0A1T5NK89"/>
<feature type="domain" description="TonB-dependent receptor plug" evidence="11">
    <location>
        <begin position="234"/>
        <end position="358"/>
    </location>
</feature>